<reference evidence="2 3" key="1">
    <citation type="journal article" date="2015" name="Environ. Microbiol.">
        <title>Metagenome sequence of Elaphomyces granulatus from sporocarp tissue reveals Ascomycota ectomycorrhizal fingerprints of genome expansion and a Proteobacteria-rich microbiome.</title>
        <authorList>
            <person name="Quandt C.A."/>
            <person name="Kohler A."/>
            <person name="Hesse C.N."/>
            <person name="Sharpton T.J."/>
            <person name="Martin F."/>
            <person name="Spatafora J.W."/>
        </authorList>
    </citation>
    <scope>NUCLEOTIDE SEQUENCE [LARGE SCALE GENOMIC DNA]</scope>
    <source>
        <strain evidence="2 3">OSC145934</strain>
    </source>
</reference>
<dbReference type="Proteomes" id="UP000243515">
    <property type="component" value="Unassembled WGS sequence"/>
</dbReference>
<evidence type="ECO:0008006" key="4">
    <source>
        <dbReference type="Google" id="ProtNLM"/>
    </source>
</evidence>
<keyword evidence="1" id="KW-0812">Transmembrane</keyword>
<sequence length="190" mass="21694">MTSGENNSHERAARTADYIRFKHYAAWTLIIASPILIALPPRKLDLYTVALSGTFLVSANHLVRERTGRSIPETIGKRFQHKASMLQELPSERARELQAKLRAAKDAQIRDGELEKLTSQDQRRRRGLAENLWMGNETDGWKERRLREEQKAIAEGKGYGDLIMEHILEVVNWGKPNSRSEDSKDSGESR</sequence>
<gene>
    <name evidence="2" type="ORF">Egran_05673</name>
</gene>
<name>A0A232LQZ6_9EURO</name>
<feature type="transmembrane region" description="Helical" evidence="1">
    <location>
        <begin position="21"/>
        <end position="40"/>
    </location>
</feature>
<proteinExistence type="predicted"/>
<organism evidence="2 3">
    <name type="scientific">Elaphomyces granulatus</name>
    <dbReference type="NCBI Taxonomy" id="519963"/>
    <lineage>
        <taxon>Eukaryota</taxon>
        <taxon>Fungi</taxon>
        <taxon>Dikarya</taxon>
        <taxon>Ascomycota</taxon>
        <taxon>Pezizomycotina</taxon>
        <taxon>Eurotiomycetes</taxon>
        <taxon>Eurotiomycetidae</taxon>
        <taxon>Eurotiales</taxon>
        <taxon>Elaphomycetaceae</taxon>
        <taxon>Elaphomyces</taxon>
    </lineage>
</organism>
<dbReference type="OrthoDB" id="5411041at2759"/>
<keyword evidence="1" id="KW-0472">Membrane</keyword>
<accession>A0A232LQZ6</accession>
<dbReference type="AlphaFoldDB" id="A0A232LQZ6"/>
<evidence type="ECO:0000313" key="3">
    <source>
        <dbReference type="Proteomes" id="UP000243515"/>
    </source>
</evidence>
<evidence type="ECO:0000313" key="2">
    <source>
        <dbReference type="EMBL" id="OXV06559.1"/>
    </source>
</evidence>
<keyword evidence="3" id="KW-1185">Reference proteome</keyword>
<comment type="caution">
    <text evidence="2">The sequence shown here is derived from an EMBL/GenBank/DDBJ whole genome shotgun (WGS) entry which is preliminary data.</text>
</comment>
<protein>
    <recommendedName>
        <fullName evidence="4">Rhomboid family membrane protein</fullName>
    </recommendedName>
</protein>
<dbReference type="EMBL" id="NPHW01005622">
    <property type="protein sequence ID" value="OXV06559.1"/>
    <property type="molecule type" value="Genomic_DNA"/>
</dbReference>
<evidence type="ECO:0000256" key="1">
    <source>
        <dbReference type="SAM" id="Phobius"/>
    </source>
</evidence>
<keyword evidence="1" id="KW-1133">Transmembrane helix</keyword>